<dbReference type="InterPro" id="IPR013783">
    <property type="entry name" value="Ig-like_fold"/>
</dbReference>
<dbReference type="GeneID" id="40473857"/>
<dbReference type="KEGG" id="tic:FH039_01695"/>
<evidence type="ECO:0000313" key="2">
    <source>
        <dbReference type="Proteomes" id="UP000306007"/>
    </source>
</evidence>
<dbReference type="SUPFAM" id="SSF49373">
    <property type="entry name" value="Invasin/intimin cell-adhesion fragments"/>
    <property type="match status" value="1"/>
</dbReference>
<protein>
    <recommendedName>
        <fullName evidence="3">DUF4129 domain-containing protein</fullName>
    </recommendedName>
</protein>
<sequence length="610" mass="67169">MRRLIIPALIIGLLLLTSPLGLALERQVPVEESQPSDGGIYDFLSVLIDLSESLTGAVLDESNASLGYLERLGFAVNETSREMLLYRERGVSTRLDEYFPPFIDLYIAMVDVVEGQLKFARYFPMVTDGNSSAYLPALHGVELGMEGVSSARDALNEIAGLSFRTSSGNVTLDTSRLAGNLDEVERLFERYEALLRRYQPPESPLVLYVSDDTPPVGSNVTVYGLARGMGSVTLHMVSPSGSEDIAGVLVRDGSFSRAYTLRELGLYMVFATGYLNGSPVRSNTVEINVTRIPTRIVAGNGSAYIGRPFQVTAVLQDYLGRPIPGEKVFVRIPGGTTTLRTDRLGYLRFNVTSGVEGTLHVVLTYPGSELYAPSRANVSIFFTRYPLRINLVGPERVRVGRNFTVTVNLTPVHPVLIRVLVDNSTYAVVNASAPFNVSVVLSDEGTHTIAAVFSGDSLYAPSRSNVLSVEAVPGPPYLRFVLVVVATVGALLIYRRLSGGKIGGEGITDEELVALLRAEEEGKKRGKRLNEYYRHVYLRLLSRYNLRRSTTPRELLTFVRGEPFEGHLESATDYHERYTYAGRRLTAEEIVDFIRSTANVLLKLFVGDEL</sequence>
<accession>A0A4Y5SIF8</accession>
<evidence type="ECO:0000313" key="1">
    <source>
        <dbReference type="EMBL" id="QDA30586.1"/>
    </source>
</evidence>
<gene>
    <name evidence="1" type="ORF">FH039_01695</name>
</gene>
<keyword evidence="2" id="KW-1185">Reference proteome</keyword>
<dbReference type="AlphaFoldDB" id="A0A4Y5SIF8"/>
<dbReference type="OrthoDB" id="101276at2157"/>
<dbReference type="Gene3D" id="2.60.40.10">
    <property type="entry name" value="Immunoglobulins"/>
    <property type="match status" value="1"/>
</dbReference>
<dbReference type="EMBL" id="CP040846">
    <property type="protein sequence ID" value="QDA30586.1"/>
    <property type="molecule type" value="Genomic_DNA"/>
</dbReference>
<name>A0A4Y5SIF8_9EURY</name>
<dbReference type="InterPro" id="IPR008964">
    <property type="entry name" value="Invasin/intimin_cell_adhesion"/>
</dbReference>
<evidence type="ECO:0008006" key="3">
    <source>
        <dbReference type="Google" id="ProtNLM"/>
    </source>
</evidence>
<dbReference type="RefSeq" id="WP_139679976.1">
    <property type="nucleotide sequence ID" value="NZ_CP040846.1"/>
</dbReference>
<organism evidence="1 2">
    <name type="scientific">Thermococcus indicus</name>
    <dbReference type="NCBI Taxonomy" id="2586643"/>
    <lineage>
        <taxon>Archaea</taxon>
        <taxon>Methanobacteriati</taxon>
        <taxon>Methanobacteriota</taxon>
        <taxon>Thermococci</taxon>
        <taxon>Thermococcales</taxon>
        <taxon>Thermococcaceae</taxon>
        <taxon>Thermococcus</taxon>
    </lineage>
</organism>
<proteinExistence type="predicted"/>
<dbReference type="Proteomes" id="UP000306007">
    <property type="component" value="Chromosome"/>
</dbReference>
<reference evidence="1 2" key="1">
    <citation type="submission" date="2019-06" db="EMBL/GenBank/DDBJ databases">
        <title>Thermococcus indicus sp. nov., a Fe(III)-reducing hyperthermophilic archaeon isolated from the Onnuri vent field of the Central Indian Ocean ridge.</title>
        <authorList>
            <person name="Lim J.K."/>
            <person name="Kim Y.J."/>
            <person name="Kwon K.K."/>
        </authorList>
    </citation>
    <scope>NUCLEOTIDE SEQUENCE [LARGE SCALE GENOMIC DNA]</scope>
    <source>
        <strain evidence="1 2">IOH1</strain>
    </source>
</reference>